<evidence type="ECO:0008006" key="5">
    <source>
        <dbReference type="Google" id="ProtNLM"/>
    </source>
</evidence>
<dbReference type="EMBL" id="LXJZ01000182">
    <property type="protein sequence ID" value="OAJ56976.1"/>
    <property type="molecule type" value="Genomic_DNA"/>
</dbReference>
<reference evidence="3 4" key="1">
    <citation type="submission" date="2016-04" db="EMBL/GenBank/DDBJ databases">
        <title>Reclassification of Paraburkholderia panaciterrae (Farh et al. 2015) Dobritsa &amp; Samadpour 2016 as a later homotypic synonym of Paraburkholderia ginsengiterrae (Farh et al. 2015) Dobritsa &amp; Samadpour 2016.</title>
        <authorList>
            <person name="Dobritsa A.P."/>
            <person name="Kutumbaka K."/>
            <person name="Samadpour M."/>
        </authorList>
    </citation>
    <scope>NUCLEOTIDE SEQUENCE [LARGE SCALE GENOMIC DNA]</scope>
    <source>
        <strain evidence="1 4">DCY85</strain>
        <strain evidence="2 3">DCY85-1</strain>
    </source>
</reference>
<comment type="caution">
    <text evidence="1">The sequence shown here is derived from an EMBL/GenBank/DDBJ whole genome shotgun (WGS) entry which is preliminary data.</text>
</comment>
<dbReference type="OrthoDB" id="9790745at2"/>
<sequence>MKKPAIDICRVYGLPADEGGARFLVDRLWPRGVKKDALRVDGWLKDVAPSSALRTWFGHDPQRWDEFQHRYEAELDANPAAWKPLLDAASRGPVTLLFAAHDPEHNNAVVLRDYILRALRSRDGRRS</sequence>
<dbReference type="EMBL" id="LXKA01000331">
    <property type="protein sequence ID" value="OAJ56920.1"/>
    <property type="molecule type" value="Genomic_DNA"/>
</dbReference>
<dbReference type="AlphaFoldDB" id="A0A1A9N3B9"/>
<organism evidence="1 4">
    <name type="scientific">Paraburkholderia ginsengiterrae</name>
    <dbReference type="NCBI Taxonomy" id="1462993"/>
    <lineage>
        <taxon>Bacteria</taxon>
        <taxon>Pseudomonadati</taxon>
        <taxon>Pseudomonadota</taxon>
        <taxon>Betaproteobacteria</taxon>
        <taxon>Burkholderiales</taxon>
        <taxon>Burkholderiaceae</taxon>
        <taxon>Paraburkholderia</taxon>
    </lineage>
</organism>
<name>A0A1A9N3B9_9BURK</name>
<keyword evidence="3" id="KW-1185">Reference proteome</keyword>
<evidence type="ECO:0000313" key="1">
    <source>
        <dbReference type="EMBL" id="OAJ56920.1"/>
    </source>
</evidence>
<evidence type="ECO:0000313" key="2">
    <source>
        <dbReference type="EMBL" id="OAJ56976.1"/>
    </source>
</evidence>
<protein>
    <recommendedName>
        <fullName evidence="5">MarR family transcriptional regulator</fullName>
    </recommendedName>
</protein>
<evidence type="ECO:0000313" key="4">
    <source>
        <dbReference type="Proteomes" id="UP000078116"/>
    </source>
</evidence>
<dbReference type="RefSeq" id="WP_064269351.1">
    <property type="nucleotide sequence ID" value="NZ_LXJZ01000182.1"/>
</dbReference>
<proteinExistence type="predicted"/>
<dbReference type="Proteomes" id="UP000077961">
    <property type="component" value="Unassembled WGS sequence"/>
</dbReference>
<dbReference type="Proteomes" id="UP000078116">
    <property type="component" value="Unassembled WGS sequence"/>
</dbReference>
<dbReference type="PANTHER" id="PTHR36849">
    <property type="entry name" value="CYTOPLASMIC PROTEIN-RELATED"/>
    <property type="match status" value="1"/>
</dbReference>
<dbReference type="InterPro" id="IPR052552">
    <property type="entry name" value="YeaO-like"/>
</dbReference>
<dbReference type="Pfam" id="PF22752">
    <property type="entry name" value="DUF488-N3i"/>
    <property type="match status" value="1"/>
</dbReference>
<dbReference type="PANTHER" id="PTHR36849:SF1">
    <property type="entry name" value="CYTOPLASMIC PROTEIN"/>
    <property type="match status" value="1"/>
</dbReference>
<accession>A0A1A9N3B9</accession>
<evidence type="ECO:0000313" key="3">
    <source>
        <dbReference type="Proteomes" id="UP000077961"/>
    </source>
</evidence>
<gene>
    <name evidence="2" type="ORF">A6V36_32545</name>
    <name evidence="1" type="ORF">A6V37_30525</name>
</gene>